<evidence type="ECO:0000313" key="3">
    <source>
        <dbReference type="Proteomes" id="UP000228775"/>
    </source>
</evidence>
<comment type="caution">
    <text evidence="2">The sequence shown here is derived from an EMBL/GenBank/DDBJ whole genome shotgun (WGS) entry which is preliminary data.</text>
</comment>
<accession>A0A2M7AY30</accession>
<protein>
    <submittedName>
        <fullName evidence="2">Uncharacterized protein</fullName>
    </submittedName>
</protein>
<evidence type="ECO:0000313" key="2">
    <source>
        <dbReference type="EMBL" id="PIU75544.1"/>
    </source>
</evidence>
<keyword evidence="1" id="KW-1133">Transmembrane helix</keyword>
<dbReference type="AlphaFoldDB" id="A0A2M7AY30"/>
<name>A0A2M7AY30_9BACT</name>
<reference evidence="3" key="1">
    <citation type="submission" date="2017-09" db="EMBL/GenBank/DDBJ databases">
        <title>Depth-based differentiation of microbial function through sediment-hosted aquifers and enrichment of novel symbionts in the deep terrestrial subsurface.</title>
        <authorList>
            <person name="Probst A.J."/>
            <person name="Ladd B."/>
            <person name="Jarett J.K."/>
            <person name="Geller-Mcgrath D.E."/>
            <person name="Sieber C.M.K."/>
            <person name="Emerson J.B."/>
            <person name="Anantharaman K."/>
            <person name="Thomas B.C."/>
            <person name="Malmstrom R."/>
            <person name="Stieglmeier M."/>
            <person name="Klingl A."/>
            <person name="Woyke T."/>
            <person name="Ryan C.M."/>
            <person name="Banfield J.F."/>
        </authorList>
    </citation>
    <scope>NUCLEOTIDE SEQUENCE [LARGE SCALE GENOMIC DNA]</scope>
</reference>
<keyword evidence="1" id="KW-0472">Membrane</keyword>
<proteinExistence type="predicted"/>
<organism evidence="2 3">
    <name type="scientific">Candidatus Portnoybacteria bacterium CG06_land_8_20_14_3_00_39_12</name>
    <dbReference type="NCBI Taxonomy" id="1974809"/>
    <lineage>
        <taxon>Bacteria</taxon>
        <taxon>Candidatus Portnoyibacteriota</taxon>
    </lineage>
</organism>
<dbReference type="Proteomes" id="UP000228775">
    <property type="component" value="Unassembled WGS sequence"/>
</dbReference>
<dbReference type="EMBL" id="PEVY01000004">
    <property type="protein sequence ID" value="PIU75544.1"/>
    <property type="molecule type" value="Genomic_DNA"/>
</dbReference>
<gene>
    <name evidence="2" type="ORF">COS76_00210</name>
</gene>
<sequence>MPPSRGQSLIEIIVAMAVFVLAISAIFAISGSSFKNSQKTQEYFLAKEIAREGVEASRAIRDNNWANLTNGDHGLTINNNQWIFQGTEDDVSAQLPQGKRKINISDLGTDRKLIVATVAWDNGGASIDQLQSSTILTNWQKTTVPPSYCHGAARACDTFVASPTCSTQDGCLWTNAFSGATTNPGFTSNSTGWTGADWLWRATTETRVATGGNPGGFIRIRVPKTRNILGGGYWRQAFTTTVANPTATVSFDWKNIAYASGGTVTAYVFVDTGSGVPMIGTQVWSQTITTNTAWASVSSINVSNKVATAGTYYLKVAYSVAGESSSMRPFTIGFDNVQLNWSKTGSCSGTPTTCDIFLTQTTCQAQLDCQWIP</sequence>
<evidence type="ECO:0000256" key="1">
    <source>
        <dbReference type="SAM" id="Phobius"/>
    </source>
</evidence>
<feature type="transmembrane region" description="Helical" evidence="1">
    <location>
        <begin position="12"/>
        <end position="34"/>
    </location>
</feature>
<keyword evidence="1" id="KW-0812">Transmembrane</keyword>
<dbReference type="InterPro" id="IPR012902">
    <property type="entry name" value="N_methyl_site"/>
</dbReference>
<dbReference type="Pfam" id="PF07963">
    <property type="entry name" value="N_methyl"/>
    <property type="match status" value="1"/>
</dbReference>